<name>A0A6A6Y7C5_9PEZI</name>
<keyword evidence="1" id="KW-0812">Transmembrane</keyword>
<keyword evidence="1" id="KW-1133">Transmembrane helix</keyword>
<sequence length="60" mass="7237">PIGYKGTTSTYAYIARFYFWPGITYNINYYVGAYIIYKRIKHVRTGKYRLFKPLPILDQY</sequence>
<evidence type="ECO:0000256" key="1">
    <source>
        <dbReference type="SAM" id="Phobius"/>
    </source>
</evidence>
<evidence type="ECO:0000313" key="4">
    <source>
        <dbReference type="RefSeq" id="XP_033571397.1"/>
    </source>
</evidence>
<protein>
    <recommendedName>
        <fullName evidence="5">Integrase zinc-binding domain-containing protein</fullName>
    </recommendedName>
</protein>
<evidence type="ECO:0000313" key="2">
    <source>
        <dbReference type="EMBL" id="KAF2804433.1"/>
    </source>
</evidence>
<reference evidence="4" key="3">
    <citation type="submission" date="2025-04" db="UniProtKB">
        <authorList>
            <consortium name="RefSeq"/>
        </authorList>
    </citation>
    <scope>IDENTIFICATION</scope>
    <source>
        <strain evidence="4">CBS 304.34</strain>
    </source>
</reference>
<evidence type="ECO:0008006" key="5">
    <source>
        <dbReference type="Google" id="ProtNLM"/>
    </source>
</evidence>
<reference evidence="4" key="2">
    <citation type="submission" date="2020-04" db="EMBL/GenBank/DDBJ databases">
        <authorList>
            <consortium name="NCBI Genome Project"/>
        </authorList>
    </citation>
    <scope>NUCLEOTIDE SEQUENCE</scope>
    <source>
        <strain evidence="4">CBS 304.34</strain>
    </source>
</reference>
<dbReference type="AlphaFoldDB" id="A0A6A6Y7C5"/>
<feature type="transmembrane region" description="Helical" evidence="1">
    <location>
        <begin position="17"/>
        <end position="37"/>
    </location>
</feature>
<evidence type="ECO:0000313" key="3">
    <source>
        <dbReference type="Proteomes" id="UP000504636"/>
    </source>
</evidence>
<reference evidence="2 4" key="1">
    <citation type="journal article" date="2020" name="Stud. Mycol.">
        <title>101 Dothideomycetes genomes: a test case for predicting lifestyles and emergence of pathogens.</title>
        <authorList>
            <person name="Haridas S."/>
            <person name="Albert R."/>
            <person name="Binder M."/>
            <person name="Bloem J."/>
            <person name="Labutti K."/>
            <person name="Salamov A."/>
            <person name="Andreopoulos B."/>
            <person name="Baker S."/>
            <person name="Barry K."/>
            <person name="Bills G."/>
            <person name="Bluhm B."/>
            <person name="Cannon C."/>
            <person name="Castanera R."/>
            <person name="Culley D."/>
            <person name="Daum C."/>
            <person name="Ezra D."/>
            <person name="Gonzalez J."/>
            <person name="Henrissat B."/>
            <person name="Kuo A."/>
            <person name="Liang C."/>
            <person name="Lipzen A."/>
            <person name="Lutzoni F."/>
            <person name="Magnuson J."/>
            <person name="Mondo S."/>
            <person name="Nolan M."/>
            <person name="Ohm R."/>
            <person name="Pangilinan J."/>
            <person name="Park H.-J."/>
            <person name="Ramirez L."/>
            <person name="Alfaro M."/>
            <person name="Sun H."/>
            <person name="Tritt A."/>
            <person name="Yoshinaga Y."/>
            <person name="Zwiers L.-H."/>
            <person name="Turgeon B."/>
            <person name="Goodwin S."/>
            <person name="Spatafora J."/>
            <person name="Crous P."/>
            <person name="Grigoriev I."/>
        </authorList>
    </citation>
    <scope>NUCLEOTIDE SEQUENCE</scope>
    <source>
        <strain evidence="2 4">CBS 304.34</strain>
    </source>
</reference>
<dbReference type="Proteomes" id="UP000504636">
    <property type="component" value="Unplaced"/>
</dbReference>
<keyword evidence="3" id="KW-1185">Reference proteome</keyword>
<feature type="non-terminal residue" evidence="2">
    <location>
        <position position="1"/>
    </location>
</feature>
<keyword evidence="1" id="KW-0472">Membrane</keyword>
<gene>
    <name evidence="2 4" type="ORF">BDZ99DRAFT_397803</name>
</gene>
<accession>A0A6A6Y7C5</accession>
<dbReference type="GeneID" id="54456956"/>
<proteinExistence type="predicted"/>
<organism evidence="2">
    <name type="scientific">Mytilinidion resinicola</name>
    <dbReference type="NCBI Taxonomy" id="574789"/>
    <lineage>
        <taxon>Eukaryota</taxon>
        <taxon>Fungi</taxon>
        <taxon>Dikarya</taxon>
        <taxon>Ascomycota</taxon>
        <taxon>Pezizomycotina</taxon>
        <taxon>Dothideomycetes</taxon>
        <taxon>Pleosporomycetidae</taxon>
        <taxon>Mytilinidiales</taxon>
        <taxon>Mytilinidiaceae</taxon>
        <taxon>Mytilinidion</taxon>
    </lineage>
</organism>
<dbReference type="EMBL" id="MU003713">
    <property type="protein sequence ID" value="KAF2804433.1"/>
    <property type="molecule type" value="Genomic_DNA"/>
</dbReference>
<dbReference type="RefSeq" id="XP_033571397.1">
    <property type="nucleotide sequence ID" value="XM_033716063.1"/>
</dbReference>